<feature type="transmembrane region" description="Helical" evidence="1">
    <location>
        <begin position="255"/>
        <end position="274"/>
    </location>
</feature>
<dbReference type="GO" id="GO:0010468">
    <property type="term" value="P:regulation of gene expression"/>
    <property type="evidence" value="ECO:0007669"/>
    <property type="project" value="InterPro"/>
</dbReference>
<keyword evidence="1" id="KW-0472">Membrane</keyword>
<proteinExistence type="predicted"/>
<accession>A0AAW9CBL5</accession>
<evidence type="ECO:0000313" key="3">
    <source>
        <dbReference type="Proteomes" id="UP001276300"/>
    </source>
</evidence>
<feature type="transmembrane region" description="Helical" evidence="1">
    <location>
        <begin position="135"/>
        <end position="154"/>
    </location>
</feature>
<feature type="transmembrane region" description="Helical" evidence="1">
    <location>
        <begin position="166"/>
        <end position="190"/>
    </location>
</feature>
<reference evidence="2" key="1">
    <citation type="journal article" date="2023" name="J Glob Antimicrob Resist">
        <title>Emergence of NDM-1 and KPC-3 carbapenemases in Kluyvera cryocrescens: Investigating genetic heterogeneity and acquisition routes of blaNDM-1 in Enterobacterales species in Portugal.</title>
        <authorList>
            <person name="Loiodice M."/>
            <person name="Ribeiro M."/>
            <person name="Peixe L."/>
            <person name="Novais A."/>
        </authorList>
    </citation>
    <scope>NUCLEOTIDE SEQUENCE</scope>
    <source>
        <strain evidence="2">K629</strain>
    </source>
</reference>
<keyword evidence="1" id="KW-0812">Transmembrane</keyword>
<dbReference type="EMBL" id="JAUEQX010000017">
    <property type="protein sequence ID" value="MDW3778959.1"/>
    <property type="molecule type" value="Genomic_DNA"/>
</dbReference>
<dbReference type="PANTHER" id="PTHR38457:SF1">
    <property type="entry name" value="REGULATOR ABRB-RELATED"/>
    <property type="match status" value="1"/>
</dbReference>
<dbReference type="InterPro" id="IPR007820">
    <property type="entry name" value="AbrB_fam"/>
</dbReference>
<feature type="transmembrane region" description="Helical" evidence="1">
    <location>
        <begin position="6"/>
        <end position="24"/>
    </location>
</feature>
<dbReference type="PANTHER" id="PTHR38457">
    <property type="entry name" value="REGULATOR ABRB-RELATED"/>
    <property type="match status" value="1"/>
</dbReference>
<dbReference type="Pfam" id="PF05145">
    <property type="entry name" value="AbrB"/>
    <property type="match status" value="1"/>
</dbReference>
<feature type="transmembrane region" description="Helical" evidence="1">
    <location>
        <begin position="77"/>
        <end position="98"/>
    </location>
</feature>
<gene>
    <name evidence="2" type="ORF">QWU01_19330</name>
</gene>
<keyword evidence="1" id="KW-1133">Transmembrane helix</keyword>
<dbReference type="AlphaFoldDB" id="A0AAW9CBL5"/>
<evidence type="ECO:0000256" key="1">
    <source>
        <dbReference type="SAM" id="Phobius"/>
    </source>
</evidence>
<comment type="caution">
    <text evidence="2">The sequence shown here is derived from an EMBL/GenBank/DDBJ whole genome shotgun (WGS) entry which is preliminary data.</text>
</comment>
<feature type="transmembrane region" description="Helical" evidence="1">
    <location>
        <begin position="110"/>
        <end position="129"/>
    </location>
</feature>
<dbReference type="Proteomes" id="UP001276300">
    <property type="component" value="Unassembled WGS sequence"/>
</dbReference>
<feature type="transmembrane region" description="Helical" evidence="1">
    <location>
        <begin position="36"/>
        <end position="57"/>
    </location>
</feature>
<protein>
    <submittedName>
        <fullName evidence="2">AbrB family transcriptional regulator</fullName>
    </submittedName>
</protein>
<dbReference type="GO" id="GO:0016020">
    <property type="term" value="C:membrane"/>
    <property type="evidence" value="ECO:0007669"/>
    <property type="project" value="InterPro"/>
</dbReference>
<organism evidence="2 3">
    <name type="scientific">Kluyvera cryocrescens</name>
    <name type="common">Kluyvera citrophila</name>
    <dbReference type="NCBI Taxonomy" id="580"/>
    <lineage>
        <taxon>Bacteria</taxon>
        <taxon>Pseudomonadati</taxon>
        <taxon>Pseudomonadota</taxon>
        <taxon>Gammaproteobacteria</taxon>
        <taxon>Enterobacterales</taxon>
        <taxon>Enterobacteriaceae</taxon>
        <taxon>Kluyvera</taxon>
    </lineage>
</organism>
<dbReference type="RefSeq" id="WP_266027848.1">
    <property type="nucleotide sequence ID" value="NZ_CALMQG010000090.1"/>
</dbReference>
<feature type="transmembrane region" description="Helical" evidence="1">
    <location>
        <begin position="196"/>
        <end position="218"/>
    </location>
</feature>
<feature type="transmembrane region" description="Helical" evidence="1">
    <location>
        <begin position="312"/>
        <end position="333"/>
    </location>
</feature>
<evidence type="ECO:0000313" key="2">
    <source>
        <dbReference type="EMBL" id="MDW3778959.1"/>
    </source>
</evidence>
<sequence>MKWLISFILCILVGQVFVLCHIPLGMMFGPLITVLLLTRCVGVVPTLSGSITLIQLSLGTSIGLLMRHFSFSEGLEIGLFFGLLLLCLALQFTLCYFWCRRKLGWSKDEALLGAVPGAMAAVLALAAHSKTPPQKIVISHALRLIVLTLLAGFVSRGGAEGSLVPVSAVFFTVNNMLWLTAIVAVGYTLGKWLEHYHFPAPFMLTSLFCAAALHPLAAETLYFPDILNQLSMVLMGMLLGHHFTLFSFTEFGRHLWSSLQLIAIGLGITVVMAWGGSWLVGYPFSLLLLSWVPGSVETMSFAALMLKVDAGFVMANHLIRMLLIHTLPALVIFRQHRQSEKSS</sequence>
<feature type="transmembrane region" description="Helical" evidence="1">
    <location>
        <begin position="230"/>
        <end position="249"/>
    </location>
</feature>
<name>A0AAW9CBL5_KLUCR</name>